<dbReference type="Proteomes" id="UP000887159">
    <property type="component" value="Unassembled WGS sequence"/>
</dbReference>
<evidence type="ECO:0000313" key="1">
    <source>
        <dbReference type="EMBL" id="GFY21258.1"/>
    </source>
</evidence>
<reference evidence="1" key="1">
    <citation type="submission" date="2020-08" db="EMBL/GenBank/DDBJ databases">
        <title>Multicomponent nature underlies the extraordinary mechanical properties of spider dragline silk.</title>
        <authorList>
            <person name="Kono N."/>
            <person name="Nakamura H."/>
            <person name="Mori M."/>
            <person name="Yoshida Y."/>
            <person name="Ohtoshi R."/>
            <person name="Malay A.D."/>
            <person name="Moran D.A.P."/>
            <person name="Tomita M."/>
            <person name="Numata K."/>
            <person name="Arakawa K."/>
        </authorList>
    </citation>
    <scope>NUCLEOTIDE SEQUENCE</scope>
</reference>
<sequence length="72" mass="8306">MMKILTDCCFTQRCAGCQKQYHSSTTTCLLTPWQHLENLRSDFKERLQDILNMDIPEWVLDPVSNVNTAESG</sequence>
<accession>A0A8X6T8A6</accession>
<dbReference type="EMBL" id="BMAU01021357">
    <property type="protein sequence ID" value="GFY21258.1"/>
    <property type="molecule type" value="Genomic_DNA"/>
</dbReference>
<name>A0A8X6T8A6_TRICX</name>
<keyword evidence="2" id="KW-1185">Reference proteome</keyword>
<gene>
    <name evidence="1" type="ORF">TNCV_3993021</name>
</gene>
<proteinExistence type="predicted"/>
<comment type="caution">
    <text evidence="1">The sequence shown here is derived from an EMBL/GenBank/DDBJ whole genome shotgun (WGS) entry which is preliminary data.</text>
</comment>
<protein>
    <submittedName>
        <fullName evidence="1">Uncharacterized protein</fullName>
    </submittedName>
</protein>
<organism evidence="1 2">
    <name type="scientific">Trichonephila clavipes</name>
    <name type="common">Golden silk orbweaver</name>
    <name type="synonym">Nephila clavipes</name>
    <dbReference type="NCBI Taxonomy" id="2585209"/>
    <lineage>
        <taxon>Eukaryota</taxon>
        <taxon>Metazoa</taxon>
        <taxon>Ecdysozoa</taxon>
        <taxon>Arthropoda</taxon>
        <taxon>Chelicerata</taxon>
        <taxon>Arachnida</taxon>
        <taxon>Araneae</taxon>
        <taxon>Araneomorphae</taxon>
        <taxon>Entelegynae</taxon>
        <taxon>Araneoidea</taxon>
        <taxon>Nephilidae</taxon>
        <taxon>Trichonephila</taxon>
    </lineage>
</organism>
<dbReference type="AlphaFoldDB" id="A0A8X6T8A6"/>
<evidence type="ECO:0000313" key="2">
    <source>
        <dbReference type="Proteomes" id="UP000887159"/>
    </source>
</evidence>